<keyword evidence="5 6" id="KW-0067">ATP-binding</keyword>
<keyword evidence="2 8" id="KW-0808">Transferase</keyword>
<dbReference type="EC" id="2.7.11.1" evidence="8"/>
<feature type="binding site" evidence="6">
    <location>
        <position position="161"/>
    </location>
    <ligand>
        <name>ATP</name>
        <dbReference type="ChEBI" id="CHEBI:30616"/>
    </ligand>
</feature>
<dbReference type="Proteomes" id="UP001479436">
    <property type="component" value="Unassembled WGS sequence"/>
</dbReference>
<evidence type="ECO:0000259" key="10">
    <source>
        <dbReference type="PROSITE" id="PS50011"/>
    </source>
</evidence>
<feature type="compositionally biased region" description="Basic and acidic residues" evidence="9">
    <location>
        <begin position="1"/>
        <end position="23"/>
    </location>
</feature>
<evidence type="ECO:0000256" key="1">
    <source>
        <dbReference type="ARBA" id="ARBA00022527"/>
    </source>
</evidence>
<keyword evidence="4 8" id="KW-0418">Kinase</keyword>
<proteinExistence type="inferred from homology"/>
<evidence type="ECO:0000313" key="12">
    <source>
        <dbReference type="Proteomes" id="UP001479436"/>
    </source>
</evidence>
<dbReference type="Pfam" id="PF00069">
    <property type="entry name" value="Pkinase"/>
    <property type="match status" value="1"/>
</dbReference>
<dbReference type="InterPro" id="IPR000719">
    <property type="entry name" value="Prot_kinase_dom"/>
</dbReference>
<dbReference type="InterPro" id="IPR008271">
    <property type="entry name" value="Ser/Thr_kinase_AS"/>
</dbReference>
<keyword evidence="1 7" id="KW-0723">Serine/threonine-protein kinase</keyword>
<name>A0ABR2WIX3_9FUNG</name>
<comment type="catalytic activity">
    <reaction evidence="8">
        <text>L-seryl-[protein] + ATP = O-phospho-L-seryl-[protein] + ADP + H(+)</text>
        <dbReference type="Rhea" id="RHEA:17989"/>
        <dbReference type="Rhea" id="RHEA-COMP:9863"/>
        <dbReference type="Rhea" id="RHEA-COMP:11604"/>
        <dbReference type="ChEBI" id="CHEBI:15378"/>
        <dbReference type="ChEBI" id="CHEBI:29999"/>
        <dbReference type="ChEBI" id="CHEBI:30616"/>
        <dbReference type="ChEBI" id="CHEBI:83421"/>
        <dbReference type="ChEBI" id="CHEBI:456216"/>
        <dbReference type="EC" id="2.7.11.1"/>
    </reaction>
</comment>
<dbReference type="PROSITE" id="PS00107">
    <property type="entry name" value="PROTEIN_KINASE_ATP"/>
    <property type="match status" value="1"/>
</dbReference>
<evidence type="ECO:0000256" key="2">
    <source>
        <dbReference type="ARBA" id="ARBA00022679"/>
    </source>
</evidence>
<dbReference type="InterPro" id="IPR017441">
    <property type="entry name" value="Protein_kinase_ATP_BS"/>
</dbReference>
<protein>
    <recommendedName>
        <fullName evidence="8">Aurora kinase</fullName>
        <ecNumber evidence="8">2.7.11.1</ecNumber>
    </recommendedName>
</protein>
<sequence length="413" mass="47326">MNLVKKSDSKLRSGDPYDKEKKPMTRSKAQGQDGIPAQNIPRKIPQNPSLSKVSMLNSALANRLMKKAPTTSINSTVAQAKFTDAQLMPPPDIGSKATSVASKRTLQGSKDKTSIGVDERFIKPTSWSLDDFQIGKSLGRGKFGRVYLARAKSNNYIVALKVLHKTELVESQLEKQVRREIEIQTHLRHPNILRLFGYFFDETKIYLIIEFASKGELYKELRKITHYDEATAATYIGQIADALHYLHSKHVIHRDIKPENLLLTMDNQVKLADFGWSVHHNQTNRRTTLCGTLDYLPPEMVEGRDHSIHVDLWSLGVLTYEFLVGNPPFEDLSSIKATYKRISKVDLKIPDHLSPQASDFIRRLLVHNPAERMPLLEAKRHPWIKMYCSKETQKQFRDYPKELEYIQRNRGSH</sequence>
<evidence type="ECO:0000256" key="9">
    <source>
        <dbReference type="SAM" id="MobiDB-lite"/>
    </source>
</evidence>
<dbReference type="PROSITE" id="PS00108">
    <property type="entry name" value="PROTEIN_KINASE_ST"/>
    <property type="match status" value="1"/>
</dbReference>
<dbReference type="Gene3D" id="1.10.510.10">
    <property type="entry name" value="Transferase(Phosphotransferase) domain 1"/>
    <property type="match status" value="1"/>
</dbReference>
<organism evidence="11 12">
    <name type="scientific">Basidiobolus ranarum</name>
    <dbReference type="NCBI Taxonomy" id="34480"/>
    <lineage>
        <taxon>Eukaryota</taxon>
        <taxon>Fungi</taxon>
        <taxon>Fungi incertae sedis</taxon>
        <taxon>Zoopagomycota</taxon>
        <taxon>Entomophthoromycotina</taxon>
        <taxon>Basidiobolomycetes</taxon>
        <taxon>Basidiobolales</taxon>
        <taxon>Basidiobolaceae</taxon>
        <taxon>Basidiobolus</taxon>
    </lineage>
</organism>
<evidence type="ECO:0000256" key="4">
    <source>
        <dbReference type="ARBA" id="ARBA00022777"/>
    </source>
</evidence>
<comment type="catalytic activity">
    <reaction evidence="8">
        <text>L-threonyl-[protein] + ATP = O-phospho-L-threonyl-[protein] + ADP + H(+)</text>
        <dbReference type="Rhea" id="RHEA:46608"/>
        <dbReference type="Rhea" id="RHEA-COMP:11060"/>
        <dbReference type="Rhea" id="RHEA-COMP:11605"/>
        <dbReference type="ChEBI" id="CHEBI:15378"/>
        <dbReference type="ChEBI" id="CHEBI:30013"/>
        <dbReference type="ChEBI" id="CHEBI:30616"/>
        <dbReference type="ChEBI" id="CHEBI:61977"/>
        <dbReference type="ChEBI" id="CHEBI:456216"/>
        <dbReference type="EC" id="2.7.11.1"/>
    </reaction>
</comment>
<comment type="caution">
    <text evidence="11">The sequence shown here is derived from an EMBL/GenBank/DDBJ whole genome shotgun (WGS) entry which is preliminary data.</text>
</comment>
<keyword evidence="12" id="KW-1185">Reference proteome</keyword>
<dbReference type="EMBL" id="JASJQH010001380">
    <property type="protein sequence ID" value="KAK9761458.1"/>
    <property type="molecule type" value="Genomic_DNA"/>
</dbReference>
<dbReference type="GO" id="GO:0004674">
    <property type="term" value="F:protein serine/threonine kinase activity"/>
    <property type="evidence" value="ECO:0007669"/>
    <property type="project" value="UniProtKB-EC"/>
</dbReference>
<comment type="similarity">
    <text evidence="8">Belongs to the protein kinase superfamily. Ser/Thr protein kinase family. Aurora subfamily.</text>
</comment>
<evidence type="ECO:0000256" key="6">
    <source>
        <dbReference type="PROSITE-ProRule" id="PRU10141"/>
    </source>
</evidence>
<dbReference type="SMART" id="SM00220">
    <property type="entry name" value="S_TKc"/>
    <property type="match status" value="1"/>
</dbReference>
<evidence type="ECO:0000256" key="3">
    <source>
        <dbReference type="ARBA" id="ARBA00022741"/>
    </source>
</evidence>
<evidence type="ECO:0000313" key="11">
    <source>
        <dbReference type="EMBL" id="KAK9761458.1"/>
    </source>
</evidence>
<dbReference type="PROSITE" id="PS50011">
    <property type="entry name" value="PROTEIN_KINASE_DOM"/>
    <property type="match status" value="1"/>
</dbReference>
<evidence type="ECO:0000256" key="7">
    <source>
        <dbReference type="RuleBase" id="RU000304"/>
    </source>
</evidence>
<feature type="region of interest" description="Disordered" evidence="9">
    <location>
        <begin position="1"/>
        <end position="49"/>
    </location>
</feature>
<reference evidence="11 12" key="1">
    <citation type="submission" date="2023-04" db="EMBL/GenBank/DDBJ databases">
        <title>Genome of Basidiobolus ranarum AG-B5.</title>
        <authorList>
            <person name="Stajich J.E."/>
            <person name="Carter-House D."/>
            <person name="Gryganskyi A."/>
        </authorList>
    </citation>
    <scope>NUCLEOTIDE SEQUENCE [LARGE SCALE GENOMIC DNA]</scope>
    <source>
        <strain evidence="11 12">AG-B5</strain>
    </source>
</reference>
<dbReference type="CDD" id="cd14007">
    <property type="entry name" value="STKc_Aurora"/>
    <property type="match status" value="1"/>
</dbReference>
<dbReference type="PANTHER" id="PTHR24350">
    <property type="entry name" value="SERINE/THREONINE-PROTEIN KINASE IAL-RELATED"/>
    <property type="match status" value="1"/>
</dbReference>
<evidence type="ECO:0000256" key="5">
    <source>
        <dbReference type="ARBA" id="ARBA00022840"/>
    </source>
</evidence>
<feature type="domain" description="Protein kinase" evidence="10">
    <location>
        <begin position="132"/>
        <end position="384"/>
    </location>
</feature>
<dbReference type="SUPFAM" id="SSF56112">
    <property type="entry name" value="Protein kinase-like (PK-like)"/>
    <property type="match status" value="1"/>
</dbReference>
<gene>
    <name evidence="11" type="primary">IPL1_2</name>
    <name evidence="11" type="ORF">K7432_013633</name>
</gene>
<dbReference type="InterPro" id="IPR011009">
    <property type="entry name" value="Kinase-like_dom_sf"/>
</dbReference>
<accession>A0ABR2WIX3</accession>
<evidence type="ECO:0000256" key="8">
    <source>
        <dbReference type="RuleBase" id="RU367134"/>
    </source>
</evidence>
<keyword evidence="3 6" id="KW-0547">Nucleotide-binding</keyword>
<dbReference type="InterPro" id="IPR030616">
    <property type="entry name" value="Aur-like"/>
</dbReference>